<feature type="domain" description="Smf/DprA SLOG" evidence="2">
    <location>
        <begin position="2"/>
        <end position="61"/>
    </location>
</feature>
<evidence type="ECO:0000313" key="4">
    <source>
        <dbReference type="EMBL" id="GAH01634.1"/>
    </source>
</evidence>
<dbReference type="PANTHER" id="PTHR43022">
    <property type="entry name" value="PROTEIN SMF"/>
    <property type="match status" value="1"/>
</dbReference>
<organism evidence="4">
    <name type="scientific">marine sediment metagenome</name>
    <dbReference type="NCBI Taxonomy" id="412755"/>
    <lineage>
        <taxon>unclassified sequences</taxon>
        <taxon>metagenomes</taxon>
        <taxon>ecological metagenomes</taxon>
    </lineage>
</organism>
<dbReference type="Pfam" id="PF17782">
    <property type="entry name" value="WHD_DprA"/>
    <property type="match status" value="1"/>
</dbReference>
<evidence type="ECO:0000256" key="1">
    <source>
        <dbReference type="ARBA" id="ARBA00006525"/>
    </source>
</evidence>
<dbReference type="EMBL" id="BART01028146">
    <property type="protein sequence ID" value="GAH01634.1"/>
    <property type="molecule type" value="Genomic_DNA"/>
</dbReference>
<dbReference type="InterPro" id="IPR041614">
    <property type="entry name" value="DprA_WH"/>
</dbReference>
<dbReference type="InterPro" id="IPR057666">
    <property type="entry name" value="DrpA_SLOG"/>
</dbReference>
<protein>
    <submittedName>
        <fullName evidence="4">Uncharacterized protein</fullName>
    </submittedName>
</protein>
<comment type="similarity">
    <text evidence="1">Belongs to the DprA/Smf family.</text>
</comment>
<dbReference type="AlphaFoldDB" id="X1D991"/>
<sequence length="139" mass="15223">MVEAGERSGALITAHQAVEQNREVFAIPGSILSPSSKGTNRLIQEGAKLVHDFADILEELNLTMVTQQLEIKEFLPADETESVILKQLTSEPNHIDEICRRSGLTIPEVSSTLTMLELKGIAKQVGNMNYVLAHEVKTG</sequence>
<dbReference type="InterPro" id="IPR036390">
    <property type="entry name" value="WH_DNA-bd_sf"/>
</dbReference>
<dbReference type="InterPro" id="IPR036388">
    <property type="entry name" value="WH-like_DNA-bd_sf"/>
</dbReference>
<reference evidence="4" key="1">
    <citation type="journal article" date="2014" name="Front. Microbiol.">
        <title>High frequency of phylogenetically diverse reductive dehalogenase-homologous genes in deep subseafloor sedimentary metagenomes.</title>
        <authorList>
            <person name="Kawai M."/>
            <person name="Futagami T."/>
            <person name="Toyoda A."/>
            <person name="Takaki Y."/>
            <person name="Nishi S."/>
            <person name="Hori S."/>
            <person name="Arai W."/>
            <person name="Tsubouchi T."/>
            <person name="Morono Y."/>
            <person name="Uchiyama I."/>
            <person name="Ito T."/>
            <person name="Fujiyama A."/>
            <person name="Inagaki F."/>
            <person name="Takami H."/>
        </authorList>
    </citation>
    <scope>NUCLEOTIDE SEQUENCE</scope>
    <source>
        <strain evidence="4">Expedition CK06-06</strain>
    </source>
</reference>
<dbReference type="GO" id="GO:0009294">
    <property type="term" value="P:DNA-mediated transformation"/>
    <property type="evidence" value="ECO:0007669"/>
    <property type="project" value="InterPro"/>
</dbReference>
<dbReference type="SUPFAM" id="SSF46785">
    <property type="entry name" value="Winged helix' DNA-binding domain"/>
    <property type="match status" value="1"/>
</dbReference>
<proteinExistence type="inferred from homology"/>
<feature type="domain" description="DprA winged helix" evidence="3">
    <location>
        <begin position="76"/>
        <end position="124"/>
    </location>
</feature>
<name>X1D991_9ZZZZ</name>
<comment type="caution">
    <text evidence="4">The sequence shown here is derived from an EMBL/GenBank/DDBJ whole genome shotgun (WGS) entry which is preliminary data.</text>
</comment>
<dbReference type="Gene3D" id="3.40.50.450">
    <property type="match status" value="1"/>
</dbReference>
<dbReference type="InterPro" id="IPR003488">
    <property type="entry name" value="DprA"/>
</dbReference>
<gene>
    <name evidence="4" type="ORF">S01H4_49703</name>
</gene>
<dbReference type="Pfam" id="PF02481">
    <property type="entry name" value="DNA_processg_A"/>
    <property type="match status" value="1"/>
</dbReference>
<dbReference type="PANTHER" id="PTHR43022:SF1">
    <property type="entry name" value="PROTEIN SMF"/>
    <property type="match status" value="1"/>
</dbReference>
<evidence type="ECO:0000259" key="3">
    <source>
        <dbReference type="Pfam" id="PF17782"/>
    </source>
</evidence>
<dbReference type="Gene3D" id="1.10.10.10">
    <property type="entry name" value="Winged helix-like DNA-binding domain superfamily/Winged helix DNA-binding domain"/>
    <property type="match status" value="1"/>
</dbReference>
<evidence type="ECO:0000259" key="2">
    <source>
        <dbReference type="Pfam" id="PF02481"/>
    </source>
</evidence>
<accession>X1D991</accession>